<evidence type="ECO:0000256" key="2">
    <source>
        <dbReference type="ARBA" id="ARBA00022741"/>
    </source>
</evidence>
<proteinExistence type="inferred from homology"/>
<reference evidence="5 6" key="1">
    <citation type="submission" date="2024-09" db="EMBL/GenBank/DDBJ databases">
        <title>A chromosome-level genome assembly of Gray's grenadier anchovy, Coilia grayii.</title>
        <authorList>
            <person name="Fu Z."/>
        </authorList>
    </citation>
    <scope>NUCLEOTIDE SEQUENCE [LARGE SCALE GENOMIC DNA]</scope>
    <source>
        <strain evidence="5">G4</strain>
        <tissue evidence="5">Muscle</tissue>
    </source>
</reference>
<keyword evidence="6" id="KW-1185">Reference proteome</keyword>
<dbReference type="PANTHER" id="PTHR10903">
    <property type="entry name" value="GTPASE, IMAP FAMILY MEMBER-RELATED"/>
    <property type="match status" value="1"/>
</dbReference>
<feature type="domain" description="AIG1-type G" evidence="4">
    <location>
        <begin position="3"/>
        <end position="90"/>
    </location>
</feature>
<evidence type="ECO:0000313" key="5">
    <source>
        <dbReference type="EMBL" id="KAL2084168.1"/>
    </source>
</evidence>
<name>A0ABD1JDM3_9TELE</name>
<comment type="caution">
    <text evidence="5">The sequence shown here is derived from an EMBL/GenBank/DDBJ whole genome shotgun (WGS) entry which is preliminary data.</text>
</comment>
<organism evidence="5 6">
    <name type="scientific">Coilia grayii</name>
    <name type="common">Gray's grenadier anchovy</name>
    <dbReference type="NCBI Taxonomy" id="363190"/>
    <lineage>
        <taxon>Eukaryota</taxon>
        <taxon>Metazoa</taxon>
        <taxon>Chordata</taxon>
        <taxon>Craniata</taxon>
        <taxon>Vertebrata</taxon>
        <taxon>Euteleostomi</taxon>
        <taxon>Actinopterygii</taxon>
        <taxon>Neopterygii</taxon>
        <taxon>Teleostei</taxon>
        <taxon>Clupei</taxon>
        <taxon>Clupeiformes</taxon>
        <taxon>Clupeoidei</taxon>
        <taxon>Engraulidae</taxon>
        <taxon>Coilinae</taxon>
        <taxon>Coilia</taxon>
    </lineage>
</organism>
<dbReference type="InterPro" id="IPR045058">
    <property type="entry name" value="GIMA/IAN/Toc"/>
</dbReference>
<dbReference type="Gene3D" id="3.40.50.300">
    <property type="entry name" value="P-loop containing nucleotide triphosphate hydrolases"/>
    <property type="match status" value="1"/>
</dbReference>
<dbReference type="InterPro" id="IPR027417">
    <property type="entry name" value="P-loop_NTPase"/>
</dbReference>
<evidence type="ECO:0000256" key="3">
    <source>
        <dbReference type="ARBA" id="ARBA00023134"/>
    </source>
</evidence>
<evidence type="ECO:0000256" key="1">
    <source>
        <dbReference type="ARBA" id="ARBA00008535"/>
    </source>
</evidence>
<evidence type="ECO:0000259" key="4">
    <source>
        <dbReference type="Pfam" id="PF04548"/>
    </source>
</evidence>
<dbReference type="Pfam" id="PF04548">
    <property type="entry name" value="AIG1"/>
    <property type="match status" value="1"/>
</dbReference>
<keyword evidence="3" id="KW-0342">GTP-binding</keyword>
<keyword evidence="2" id="KW-0547">Nucleotide-binding</keyword>
<dbReference type="InterPro" id="IPR006703">
    <property type="entry name" value="G_AIG1"/>
</dbReference>
<dbReference type="GO" id="GO:0005525">
    <property type="term" value="F:GTP binding"/>
    <property type="evidence" value="ECO:0007669"/>
    <property type="project" value="UniProtKB-KW"/>
</dbReference>
<gene>
    <name evidence="5" type="ORF">ACEWY4_019686</name>
</gene>
<dbReference type="Proteomes" id="UP001591681">
    <property type="component" value="Unassembled WGS sequence"/>
</dbReference>
<protein>
    <recommendedName>
        <fullName evidence="4">AIG1-type G domain-containing protein</fullName>
    </recommendedName>
</protein>
<dbReference type="AlphaFoldDB" id="A0ABD1JDM3"/>
<accession>A0ABD1JDM3</accession>
<sequence length="139" mass="15787">MELLGENVWSHAVVLFTFGDWLGDMPIEQFIYSEGPPLKWVVEKCALRYLRINNNDRADITQVAILLERIKQLADHMGVFQLSEERHEAVVHSVKAREMAIQQQQAWGVGGQWGAQPVQRSGSMSRIPPSSEFAFIILP</sequence>
<dbReference type="PANTHER" id="PTHR10903:SF107">
    <property type="entry name" value="GTPASE IMAP FAMILY MEMBER 4-LIKE-RELATED"/>
    <property type="match status" value="1"/>
</dbReference>
<evidence type="ECO:0000313" key="6">
    <source>
        <dbReference type="Proteomes" id="UP001591681"/>
    </source>
</evidence>
<dbReference type="EMBL" id="JBHFQA010000017">
    <property type="protein sequence ID" value="KAL2084168.1"/>
    <property type="molecule type" value="Genomic_DNA"/>
</dbReference>
<comment type="similarity">
    <text evidence="1">Belongs to the TRAFAC class TrmE-Era-EngA-EngB-Septin-like GTPase superfamily. AIG1/Toc34/Toc159-like paraseptin GTPase family. IAN subfamily.</text>
</comment>